<dbReference type="Pfam" id="PF00067">
    <property type="entry name" value="p450"/>
    <property type="match status" value="1"/>
</dbReference>
<dbReference type="GO" id="GO:0036199">
    <property type="term" value="F:cholest-4-en-3-one 26-monooxygenase activity"/>
    <property type="evidence" value="ECO:0007669"/>
    <property type="project" value="TreeGrafter"/>
</dbReference>
<dbReference type="Gene3D" id="1.10.630.10">
    <property type="entry name" value="Cytochrome P450"/>
    <property type="match status" value="1"/>
</dbReference>
<dbReference type="InterPro" id="IPR001128">
    <property type="entry name" value="Cyt_P450"/>
</dbReference>
<dbReference type="EMBL" id="QTTT01000001">
    <property type="protein sequence ID" value="REE95789.1"/>
    <property type="molecule type" value="Genomic_DNA"/>
</dbReference>
<dbReference type="GO" id="GO:0006707">
    <property type="term" value="P:cholesterol catabolic process"/>
    <property type="evidence" value="ECO:0007669"/>
    <property type="project" value="TreeGrafter"/>
</dbReference>
<evidence type="ECO:0000256" key="3">
    <source>
        <dbReference type="ARBA" id="ARBA00022723"/>
    </source>
</evidence>
<evidence type="ECO:0000256" key="4">
    <source>
        <dbReference type="ARBA" id="ARBA00023002"/>
    </source>
</evidence>
<accession>A0A3D9SIR0</accession>
<reference evidence="8 9" key="1">
    <citation type="submission" date="2018-08" db="EMBL/GenBank/DDBJ databases">
        <title>Sequencing the genomes of 1000 actinobacteria strains.</title>
        <authorList>
            <person name="Klenk H.-P."/>
        </authorList>
    </citation>
    <scope>NUCLEOTIDE SEQUENCE [LARGE SCALE GENOMIC DNA]</scope>
    <source>
        <strain evidence="8 9">DSM 43927</strain>
    </source>
</reference>
<dbReference type="SUPFAM" id="SSF48264">
    <property type="entry name" value="Cytochrome P450"/>
    <property type="match status" value="1"/>
</dbReference>
<name>A0A3D9SIR0_9ACTN</name>
<dbReference type="PRINTS" id="PR00359">
    <property type="entry name" value="BP450"/>
</dbReference>
<proteinExistence type="inferred from homology"/>
<dbReference type="PROSITE" id="PS00086">
    <property type="entry name" value="CYTOCHROME_P450"/>
    <property type="match status" value="1"/>
</dbReference>
<comment type="similarity">
    <text evidence="1 7">Belongs to the cytochrome P450 family.</text>
</comment>
<keyword evidence="6 7" id="KW-0503">Monooxygenase</keyword>
<dbReference type="InterPro" id="IPR002397">
    <property type="entry name" value="Cyt_P450_B"/>
</dbReference>
<dbReference type="GO" id="GO:0005506">
    <property type="term" value="F:iron ion binding"/>
    <property type="evidence" value="ECO:0007669"/>
    <property type="project" value="InterPro"/>
</dbReference>
<keyword evidence="3 7" id="KW-0479">Metal-binding</keyword>
<evidence type="ECO:0000256" key="2">
    <source>
        <dbReference type="ARBA" id="ARBA00022617"/>
    </source>
</evidence>
<keyword evidence="5 7" id="KW-0408">Iron</keyword>
<dbReference type="InterPro" id="IPR036396">
    <property type="entry name" value="Cyt_P450_sf"/>
</dbReference>
<keyword evidence="2 7" id="KW-0349">Heme</keyword>
<keyword evidence="4 7" id="KW-0560">Oxidoreductase</keyword>
<dbReference type="AlphaFoldDB" id="A0A3D9SIR0"/>
<sequence length="426" mass="48086">MGNLTDTEPLLRWVKFSKPDGMDESPVDPLDLVDPARYGLFGQPHDLWTRLRRESPVQWFDPPGYPSFWAVTRHADVKAVSADPALFSSRTRVTLAPLHARPVEESFAGVTGRASRTLLSTDPPEHRDYRNLALPYFRPKVLRALEERVREISRELLDQAPERLDFITDVAAWHPLRMISEIIGLSREHEGLVLRLTNEFVGIADTEFARDSRAEFAGYLRRLIADRRAAPTDDLVGVLANARLNGEPLSDLDTLLYLLIIVIAGHDTTRSALGGGLLALLRHPEQLALLRERPELCGAAADEIVRWTSPVVHFVRKATADCELGGREIRAGDRLALFYPSANRDEEVFEDPFDFRVDRDPNPHLGWGFGEHYCLGARLAHMEIRVMLEELIPRLRSVDLAGEPSWMGSGIICGLKHLPIRWTLDR</sequence>
<protein>
    <submittedName>
        <fullName evidence="8">Cytochrome P450</fullName>
    </submittedName>
</protein>
<comment type="caution">
    <text evidence="8">The sequence shown here is derived from an EMBL/GenBank/DDBJ whole genome shotgun (WGS) entry which is preliminary data.</text>
</comment>
<dbReference type="InterPro" id="IPR017972">
    <property type="entry name" value="Cyt_P450_CS"/>
</dbReference>
<dbReference type="OrthoDB" id="3203662at2"/>
<dbReference type="PANTHER" id="PTHR46696:SF4">
    <property type="entry name" value="BIOTIN BIOSYNTHESIS CYTOCHROME P450"/>
    <property type="match status" value="1"/>
</dbReference>
<gene>
    <name evidence="8" type="ORF">DFJ69_1200</name>
</gene>
<dbReference type="FunFam" id="1.10.630.10:FF:000018">
    <property type="entry name" value="Cytochrome P450 monooxygenase"/>
    <property type="match status" value="1"/>
</dbReference>
<evidence type="ECO:0000256" key="1">
    <source>
        <dbReference type="ARBA" id="ARBA00010617"/>
    </source>
</evidence>
<evidence type="ECO:0000313" key="8">
    <source>
        <dbReference type="EMBL" id="REE95789.1"/>
    </source>
</evidence>
<evidence type="ECO:0000256" key="6">
    <source>
        <dbReference type="ARBA" id="ARBA00023033"/>
    </source>
</evidence>
<dbReference type="Proteomes" id="UP000256661">
    <property type="component" value="Unassembled WGS sequence"/>
</dbReference>
<keyword evidence="9" id="KW-1185">Reference proteome</keyword>
<organism evidence="8 9">
    <name type="scientific">Thermomonospora umbrina</name>
    <dbReference type="NCBI Taxonomy" id="111806"/>
    <lineage>
        <taxon>Bacteria</taxon>
        <taxon>Bacillati</taxon>
        <taxon>Actinomycetota</taxon>
        <taxon>Actinomycetes</taxon>
        <taxon>Streptosporangiales</taxon>
        <taxon>Thermomonosporaceae</taxon>
        <taxon>Thermomonospora</taxon>
    </lineage>
</organism>
<dbReference type="CDD" id="cd11033">
    <property type="entry name" value="CYP142-like"/>
    <property type="match status" value="1"/>
</dbReference>
<dbReference type="GO" id="GO:0008395">
    <property type="term" value="F:steroid hydroxylase activity"/>
    <property type="evidence" value="ECO:0007669"/>
    <property type="project" value="TreeGrafter"/>
</dbReference>
<dbReference type="GO" id="GO:0020037">
    <property type="term" value="F:heme binding"/>
    <property type="evidence" value="ECO:0007669"/>
    <property type="project" value="InterPro"/>
</dbReference>
<dbReference type="PANTHER" id="PTHR46696">
    <property type="entry name" value="P450, PUTATIVE (EUROFUNG)-RELATED"/>
    <property type="match status" value="1"/>
</dbReference>
<evidence type="ECO:0000256" key="5">
    <source>
        <dbReference type="ARBA" id="ARBA00023004"/>
    </source>
</evidence>
<evidence type="ECO:0000256" key="7">
    <source>
        <dbReference type="RuleBase" id="RU000461"/>
    </source>
</evidence>
<evidence type="ECO:0000313" key="9">
    <source>
        <dbReference type="Proteomes" id="UP000256661"/>
    </source>
</evidence>